<dbReference type="Proteomes" id="UP001500713">
    <property type="component" value="Unassembled WGS sequence"/>
</dbReference>
<feature type="domain" description="GST N-terminal" evidence="1">
    <location>
        <begin position="1"/>
        <end position="81"/>
    </location>
</feature>
<dbReference type="EMBL" id="BAAAEM010000002">
    <property type="protein sequence ID" value="GAA0477397.1"/>
    <property type="molecule type" value="Genomic_DNA"/>
</dbReference>
<proteinExistence type="predicted"/>
<dbReference type="InterPro" id="IPR036282">
    <property type="entry name" value="Glutathione-S-Trfase_C_sf"/>
</dbReference>
<dbReference type="Gene3D" id="3.40.30.10">
    <property type="entry name" value="Glutaredoxin"/>
    <property type="match status" value="1"/>
</dbReference>
<evidence type="ECO:0000313" key="3">
    <source>
        <dbReference type="EMBL" id="GAA0477397.1"/>
    </source>
</evidence>
<organism evidence="3 4">
    <name type="scientific">Parasphingorhabdus litoris</name>
    <dbReference type="NCBI Taxonomy" id="394733"/>
    <lineage>
        <taxon>Bacteria</taxon>
        <taxon>Pseudomonadati</taxon>
        <taxon>Pseudomonadota</taxon>
        <taxon>Alphaproteobacteria</taxon>
        <taxon>Sphingomonadales</taxon>
        <taxon>Sphingomonadaceae</taxon>
        <taxon>Parasphingorhabdus</taxon>
    </lineage>
</organism>
<protein>
    <submittedName>
        <fullName evidence="3">Glutathione S-transferase</fullName>
    </submittedName>
</protein>
<accession>A0ABP3KE19</accession>
<dbReference type="PROSITE" id="PS50404">
    <property type="entry name" value="GST_NTER"/>
    <property type="match status" value="1"/>
</dbReference>
<dbReference type="PROSITE" id="PS50405">
    <property type="entry name" value="GST_CTER"/>
    <property type="match status" value="1"/>
</dbReference>
<keyword evidence="4" id="KW-1185">Reference proteome</keyword>
<dbReference type="Gene3D" id="1.20.1050.10">
    <property type="match status" value="1"/>
</dbReference>
<dbReference type="RefSeq" id="WP_229954763.1">
    <property type="nucleotide sequence ID" value="NZ_BAAAEM010000002.1"/>
</dbReference>
<dbReference type="InterPro" id="IPR040079">
    <property type="entry name" value="Glutathione_S-Trfase"/>
</dbReference>
<dbReference type="PANTHER" id="PTHR44051">
    <property type="entry name" value="GLUTATHIONE S-TRANSFERASE-RELATED"/>
    <property type="match status" value="1"/>
</dbReference>
<evidence type="ECO:0000313" key="4">
    <source>
        <dbReference type="Proteomes" id="UP001500713"/>
    </source>
</evidence>
<dbReference type="SFLD" id="SFLDG00358">
    <property type="entry name" value="Main_(cytGST)"/>
    <property type="match status" value="1"/>
</dbReference>
<dbReference type="CDD" id="cd03046">
    <property type="entry name" value="GST_N_GTT1_like"/>
    <property type="match status" value="1"/>
</dbReference>
<dbReference type="SUPFAM" id="SSF52833">
    <property type="entry name" value="Thioredoxin-like"/>
    <property type="match status" value="1"/>
</dbReference>
<dbReference type="Pfam" id="PF13410">
    <property type="entry name" value="GST_C_2"/>
    <property type="match status" value="1"/>
</dbReference>
<evidence type="ECO:0000259" key="1">
    <source>
        <dbReference type="PROSITE" id="PS50404"/>
    </source>
</evidence>
<dbReference type="Pfam" id="PF02798">
    <property type="entry name" value="GST_N"/>
    <property type="match status" value="1"/>
</dbReference>
<dbReference type="InterPro" id="IPR010987">
    <property type="entry name" value="Glutathione-S-Trfase_C-like"/>
</dbReference>
<name>A0ABP3KE19_9SPHN</name>
<dbReference type="SUPFAM" id="SSF47616">
    <property type="entry name" value="GST C-terminal domain-like"/>
    <property type="match status" value="1"/>
</dbReference>
<sequence length="210" mass="23846">MTLKLFHSPGTRSIRALWLLEEMGLPYELKSMEYNGAYFASDQYRSINPMGKVPALYDDGELVIESTAIMEYLLHRHGPSSLSVSSENPEYATYLQWLHMAESGMANYISVSFGQTYGKDPYKVSEQFDTYCRFQITKALEMLEIQLKDREYLLESGFSAADISLGYTLFFAQACTGTKFSETVGAYFNRLASRPAFQKALSDLPKQQSF</sequence>
<dbReference type="SFLD" id="SFLDG01150">
    <property type="entry name" value="Main.1:_Beta-like"/>
    <property type="match status" value="1"/>
</dbReference>
<dbReference type="PANTHER" id="PTHR44051:SF8">
    <property type="entry name" value="GLUTATHIONE S-TRANSFERASE GSTA"/>
    <property type="match status" value="1"/>
</dbReference>
<comment type="caution">
    <text evidence="3">The sequence shown here is derived from an EMBL/GenBank/DDBJ whole genome shotgun (WGS) entry which is preliminary data.</text>
</comment>
<dbReference type="InterPro" id="IPR004045">
    <property type="entry name" value="Glutathione_S-Trfase_N"/>
</dbReference>
<dbReference type="SFLD" id="SFLDS00019">
    <property type="entry name" value="Glutathione_Transferase_(cytos"/>
    <property type="match status" value="1"/>
</dbReference>
<reference evidence="4" key="1">
    <citation type="journal article" date="2019" name="Int. J. Syst. Evol. Microbiol.">
        <title>The Global Catalogue of Microorganisms (GCM) 10K type strain sequencing project: providing services to taxonomists for standard genome sequencing and annotation.</title>
        <authorList>
            <consortium name="The Broad Institute Genomics Platform"/>
            <consortium name="The Broad Institute Genome Sequencing Center for Infectious Disease"/>
            <person name="Wu L."/>
            <person name="Ma J."/>
        </authorList>
    </citation>
    <scope>NUCLEOTIDE SEQUENCE [LARGE SCALE GENOMIC DNA]</scope>
    <source>
        <strain evidence="4">JCM 14162</strain>
    </source>
</reference>
<evidence type="ECO:0000259" key="2">
    <source>
        <dbReference type="PROSITE" id="PS50405"/>
    </source>
</evidence>
<gene>
    <name evidence="3" type="ORF">GCM10009096_19110</name>
</gene>
<dbReference type="InterPro" id="IPR036249">
    <property type="entry name" value="Thioredoxin-like_sf"/>
</dbReference>
<feature type="domain" description="GST C-terminal" evidence="2">
    <location>
        <begin position="87"/>
        <end position="210"/>
    </location>
</feature>